<keyword evidence="1 4" id="KW-0349">Heme</keyword>
<dbReference type="PANTHER" id="PTHR35889:SF3">
    <property type="entry name" value="F-BOX DOMAIN-CONTAINING PROTEIN"/>
    <property type="match status" value="1"/>
</dbReference>
<evidence type="ECO:0000256" key="1">
    <source>
        <dbReference type="ARBA" id="ARBA00022617"/>
    </source>
</evidence>
<organism evidence="7 8">
    <name type="scientific">Chitinophaga defluvii</name>
    <dbReference type="NCBI Taxonomy" id="3163343"/>
    <lineage>
        <taxon>Bacteria</taxon>
        <taxon>Pseudomonadati</taxon>
        <taxon>Bacteroidota</taxon>
        <taxon>Chitinophagia</taxon>
        <taxon>Chitinophagales</taxon>
        <taxon>Chitinophagaceae</taxon>
        <taxon>Chitinophaga</taxon>
    </lineage>
</organism>
<dbReference type="Pfam" id="PF07583">
    <property type="entry name" value="PSCyt2"/>
    <property type="match status" value="1"/>
</dbReference>
<dbReference type="PROSITE" id="PS51007">
    <property type="entry name" value="CYTC"/>
    <property type="match status" value="1"/>
</dbReference>
<evidence type="ECO:0000259" key="6">
    <source>
        <dbReference type="PROSITE" id="PS51007"/>
    </source>
</evidence>
<dbReference type="InterPro" id="IPR036909">
    <property type="entry name" value="Cyt_c-like_dom_sf"/>
</dbReference>
<dbReference type="Proteomes" id="UP001549749">
    <property type="component" value="Unassembled WGS sequence"/>
</dbReference>
<keyword evidence="5" id="KW-0472">Membrane</keyword>
<dbReference type="InterPro" id="IPR019251">
    <property type="entry name" value="DUF2231_TM"/>
</dbReference>
<evidence type="ECO:0000256" key="5">
    <source>
        <dbReference type="SAM" id="Phobius"/>
    </source>
</evidence>
<dbReference type="RefSeq" id="WP_354660916.1">
    <property type="nucleotide sequence ID" value="NZ_JBEXAC010000001.1"/>
</dbReference>
<dbReference type="Gene3D" id="1.10.760.10">
    <property type="entry name" value="Cytochrome c-like domain"/>
    <property type="match status" value="1"/>
</dbReference>
<dbReference type="InterPro" id="IPR011429">
    <property type="entry name" value="Cyt_c_Planctomycete-type"/>
</dbReference>
<keyword evidence="8" id="KW-1185">Reference proteome</keyword>
<gene>
    <name evidence="7" type="ORF">ABR189_12920</name>
</gene>
<dbReference type="Pfam" id="PF09990">
    <property type="entry name" value="DUF2231"/>
    <property type="match status" value="1"/>
</dbReference>
<proteinExistence type="predicted"/>
<protein>
    <submittedName>
        <fullName evidence="7">DUF1549 domain-containing protein</fullName>
    </submittedName>
</protein>
<keyword evidence="5" id="KW-1133">Transmembrane helix</keyword>
<keyword evidence="2 4" id="KW-0479">Metal-binding</keyword>
<evidence type="ECO:0000313" key="7">
    <source>
        <dbReference type="EMBL" id="MET6998281.1"/>
    </source>
</evidence>
<evidence type="ECO:0000313" key="8">
    <source>
        <dbReference type="Proteomes" id="UP001549749"/>
    </source>
</evidence>
<sequence>MTVATILLTITAVTPVVAGEGTTGDHFWFWSFLGRLHPMVVHFPVSLLVVALLMEVIGGKRKADSFRAGIRMLVFIGAISAVAAVVFGLLLSNTEDYGGDTLSIHQWTGIATMVFACITAGGYLKQWRFRKTLLTFTVVGVTIAGHYGAGLTHGEDYLTSVIPGNDSSADTSGAGNFLLAGHTGPLTDVQVQDLNLQVRTIFAHNCNNCHGEAKVKGKLRLDTKAFAMQGGENGVVIVPGDPGKSELMKRILLPKSHKKAMPAKGKSLTKEEVAVLDYWIKQGAPWPEGEQKSVFRVAALEPRTPDLPPATGDLVSPVDRFVNAYFQKHKISWHNLVDDRTYIRRVYLDVTGLLPPVDSIDAFIQNKQPDKRNTLVLNLLNRNNDYAQHWLTFWNDALRNDYSGTGYITGGRSDITKWLYTSLVENKPYNNFVKELISPSNESRGFIRGIEWRGTINSSQRTEMQAAQNVAQVFLGLNLKCASCHNSFVSDWKLEDAYAFANVFSDTTLEINHCDKPTGKMAGRRMLFKELGIIDPNAITKERLKQLADYLVQPKDGRLYRTVVNRVWAQLMGRGIVEPVDVMDNEPWSQDLLDWLAVDFVEKGYDIKQLIYTILTSRTYQLPSAGMKEAGEIVAPNYVFSGMLRRRLTAEQFTDAVSSAIYPVYPDSVVVYPLLPEHVKKEIPFARAALVKNDAFLTALGRPNRETVSTSRSSQASLLQALELTNGVQFNDAIKRGADKWKGMYPDAGVMVKEIYRNALGRLPSPEEQAVSQKALGSTPTTAEIQDFIWAMTLLPEFQLIY</sequence>
<dbReference type="Pfam" id="PF07635">
    <property type="entry name" value="PSCyt1"/>
    <property type="match status" value="1"/>
</dbReference>
<dbReference type="InterPro" id="IPR011444">
    <property type="entry name" value="DUF1549"/>
</dbReference>
<dbReference type="PANTHER" id="PTHR35889">
    <property type="entry name" value="CYCLOINULO-OLIGOSACCHARIDE FRUCTANOTRANSFERASE-RELATED"/>
    <property type="match status" value="1"/>
</dbReference>
<keyword evidence="3 4" id="KW-0408">Iron</keyword>
<feature type="domain" description="Cytochrome c" evidence="6">
    <location>
        <begin position="193"/>
        <end position="284"/>
    </location>
</feature>
<evidence type="ECO:0000256" key="4">
    <source>
        <dbReference type="PROSITE-ProRule" id="PRU00433"/>
    </source>
</evidence>
<dbReference type="InterPro" id="IPR022655">
    <property type="entry name" value="DUF1553"/>
</dbReference>
<evidence type="ECO:0000256" key="3">
    <source>
        <dbReference type="ARBA" id="ARBA00023004"/>
    </source>
</evidence>
<name>A0ABV2T5I0_9BACT</name>
<accession>A0ABV2T5I0</accession>
<dbReference type="EMBL" id="JBEXAC010000001">
    <property type="protein sequence ID" value="MET6998281.1"/>
    <property type="molecule type" value="Genomic_DNA"/>
</dbReference>
<dbReference type="InterPro" id="IPR009056">
    <property type="entry name" value="Cyt_c-like_dom"/>
</dbReference>
<dbReference type="Pfam" id="PF07587">
    <property type="entry name" value="PSD1"/>
    <property type="match status" value="1"/>
</dbReference>
<feature type="transmembrane region" description="Helical" evidence="5">
    <location>
        <begin position="104"/>
        <end position="124"/>
    </location>
</feature>
<keyword evidence="5" id="KW-0812">Transmembrane</keyword>
<evidence type="ECO:0000256" key="2">
    <source>
        <dbReference type="ARBA" id="ARBA00022723"/>
    </source>
</evidence>
<reference evidence="7 8" key="1">
    <citation type="submission" date="2024-06" db="EMBL/GenBank/DDBJ databases">
        <title>Chitinophaga defluvii sp. nov., isolated from municipal sewage.</title>
        <authorList>
            <person name="Zhang L."/>
        </authorList>
    </citation>
    <scope>NUCLEOTIDE SEQUENCE [LARGE SCALE GENOMIC DNA]</scope>
    <source>
        <strain evidence="7 8">H8</strain>
    </source>
</reference>
<comment type="caution">
    <text evidence="7">The sequence shown here is derived from an EMBL/GenBank/DDBJ whole genome shotgun (WGS) entry which is preliminary data.</text>
</comment>
<dbReference type="SUPFAM" id="SSF46626">
    <property type="entry name" value="Cytochrome c"/>
    <property type="match status" value="1"/>
</dbReference>
<feature type="transmembrane region" description="Helical" evidence="5">
    <location>
        <begin position="42"/>
        <end position="58"/>
    </location>
</feature>
<feature type="transmembrane region" description="Helical" evidence="5">
    <location>
        <begin position="70"/>
        <end position="92"/>
    </location>
</feature>